<dbReference type="Proteomes" id="UP000054279">
    <property type="component" value="Unassembled WGS sequence"/>
</dbReference>
<name>A0A0C9VAH2_SPHS4</name>
<protein>
    <submittedName>
        <fullName evidence="2">Uncharacterized protein</fullName>
    </submittedName>
</protein>
<feature type="region of interest" description="Disordered" evidence="1">
    <location>
        <begin position="345"/>
        <end position="385"/>
    </location>
</feature>
<evidence type="ECO:0000313" key="3">
    <source>
        <dbReference type="Proteomes" id="UP000054279"/>
    </source>
</evidence>
<feature type="compositionally biased region" description="Acidic residues" evidence="1">
    <location>
        <begin position="345"/>
        <end position="356"/>
    </location>
</feature>
<feature type="compositionally biased region" description="Basic and acidic residues" evidence="1">
    <location>
        <begin position="56"/>
        <end position="69"/>
    </location>
</feature>
<feature type="compositionally biased region" description="Acidic residues" evidence="1">
    <location>
        <begin position="73"/>
        <end position="84"/>
    </location>
</feature>
<evidence type="ECO:0000313" key="2">
    <source>
        <dbReference type="EMBL" id="KIJ43939.1"/>
    </source>
</evidence>
<reference evidence="2 3" key="1">
    <citation type="submission" date="2014-06" db="EMBL/GenBank/DDBJ databases">
        <title>Evolutionary Origins and Diversification of the Mycorrhizal Mutualists.</title>
        <authorList>
            <consortium name="DOE Joint Genome Institute"/>
            <consortium name="Mycorrhizal Genomics Consortium"/>
            <person name="Kohler A."/>
            <person name="Kuo A."/>
            <person name="Nagy L.G."/>
            <person name="Floudas D."/>
            <person name="Copeland A."/>
            <person name="Barry K.W."/>
            <person name="Cichocki N."/>
            <person name="Veneault-Fourrey C."/>
            <person name="LaButti K."/>
            <person name="Lindquist E.A."/>
            <person name="Lipzen A."/>
            <person name="Lundell T."/>
            <person name="Morin E."/>
            <person name="Murat C."/>
            <person name="Riley R."/>
            <person name="Ohm R."/>
            <person name="Sun H."/>
            <person name="Tunlid A."/>
            <person name="Henrissat B."/>
            <person name="Grigoriev I.V."/>
            <person name="Hibbett D.S."/>
            <person name="Martin F."/>
        </authorList>
    </citation>
    <scope>NUCLEOTIDE SEQUENCE [LARGE SCALE GENOMIC DNA]</scope>
    <source>
        <strain evidence="2 3">SS14</strain>
    </source>
</reference>
<organism evidence="2 3">
    <name type="scientific">Sphaerobolus stellatus (strain SS14)</name>
    <dbReference type="NCBI Taxonomy" id="990650"/>
    <lineage>
        <taxon>Eukaryota</taxon>
        <taxon>Fungi</taxon>
        <taxon>Dikarya</taxon>
        <taxon>Basidiomycota</taxon>
        <taxon>Agaricomycotina</taxon>
        <taxon>Agaricomycetes</taxon>
        <taxon>Phallomycetidae</taxon>
        <taxon>Geastrales</taxon>
        <taxon>Sphaerobolaceae</taxon>
        <taxon>Sphaerobolus</taxon>
    </lineage>
</organism>
<feature type="non-terminal residue" evidence="2">
    <location>
        <position position="1"/>
    </location>
</feature>
<accession>A0A0C9VAH2</accession>
<proteinExistence type="predicted"/>
<keyword evidence="3" id="KW-1185">Reference proteome</keyword>
<dbReference type="HOGENOM" id="CLU_052865_0_0_1"/>
<feature type="compositionally biased region" description="Basic and acidic residues" evidence="1">
    <location>
        <begin position="357"/>
        <end position="385"/>
    </location>
</feature>
<evidence type="ECO:0000256" key="1">
    <source>
        <dbReference type="SAM" id="MobiDB-lite"/>
    </source>
</evidence>
<dbReference type="AlphaFoldDB" id="A0A0C9VAH2"/>
<feature type="region of interest" description="Disordered" evidence="1">
    <location>
        <begin position="56"/>
        <end position="84"/>
    </location>
</feature>
<sequence>VTSFVTSVTLRNPSLGSARNRRKELWYRETAIAAYLDVKRKAEEAAAKKAEEVAKATTKATEEENKHVMDVNSEVDSESEEETEEVKVKRRKAKGKAVDTKYKRNTVPVDYVGCPGVPICKMCECCKVPVNAKYQRPCVANVQMDANDQIFYVRLKDCCFVCLMQNNVCSFTREDEADFIMPEAVNDEELQAKLRKLCDKQDTFQKQKDKEKAERNKMLRNSTKAGTSRKVEVNMKALGSTLKVVAEEDDIIVEAHPKRARMVTNSAGGNERILLVTESLHGINKALIETVIILRDTRAVSKRQAKTLHRIKTCMANLQSAMQMYVGQVHYHSKELENLMVEGLEDKEEEVEEVHEEVEGPHEEGREGREVEDNETMKDPEADKL</sequence>
<gene>
    <name evidence="2" type="ORF">M422DRAFT_252429</name>
</gene>
<dbReference type="EMBL" id="KN837119">
    <property type="protein sequence ID" value="KIJ43939.1"/>
    <property type="molecule type" value="Genomic_DNA"/>
</dbReference>